<keyword evidence="9" id="KW-1185">Reference proteome</keyword>
<dbReference type="SUPFAM" id="SSF48452">
    <property type="entry name" value="TPR-like"/>
    <property type="match status" value="1"/>
</dbReference>
<accession>A0A1I5Z157</accession>
<comment type="similarity">
    <text evidence="2">Belongs to the SusD family.</text>
</comment>
<feature type="domain" description="RagB/SusD" evidence="6">
    <location>
        <begin position="334"/>
        <end position="446"/>
    </location>
</feature>
<dbReference type="Pfam" id="PF07980">
    <property type="entry name" value="SusD_RagB"/>
    <property type="match status" value="1"/>
</dbReference>
<dbReference type="Proteomes" id="UP000199306">
    <property type="component" value="Unassembled WGS sequence"/>
</dbReference>
<evidence type="ECO:0000256" key="1">
    <source>
        <dbReference type="ARBA" id="ARBA00004442"/>
    </source>
</evidence>
<dbReference type="AlphaFoldDB" id="A0A1I5Z157"/>
<name>A0A1I5Z157_9BACT</name>
<organism evidence="8 9">
    <name type="scientific">Pseudarcicella hirudinis</name>
    <dbReference type="NCBI Taxonomy" id="1079859"/>
    <lineage>
        <taxon>Bacteria</taxon>
        <taxon>Pseudomonadati</taxon>
        <taxon>Bacteroidota</taxon>
        <taxon>Cytophagia</taxon>
        <taxon>Cytophagales</taxon>
        <taxon>Flectobacillaceae</taxon>
        <taxon>Pseudarcicella</taxon>
    </lineage>
</organism>
<dbReference type="InterPro" id="IPR011990">
    <property type="entry name" value="TPR-like_helical_dom_sf"/>
</dbReference>
<evidence type="ECO:0000256" key="5">
    <source>
        <dbReference type="ARBA" id="ARBA00023237"/>
    </source>
</evidence>
<evidence type="ECO:0000313" key="8">
    <source>
        <dbReference type="EMBL" id="SFQ50216.1"/>
    </source>
</evidence>
<keyword evidence="5" id="KW-0998">Cell outer membrane</keyword>
<protein>
    <submittedName>
        <fullName evidence="8">SusD family protein</fullName>
    </submittedName>
</protein>
<comment type="subcellular location">
    <subcellularLocation>
        <location evidence="1">Cell outer membrane</location>
    </subcellularLocation>
</comment>
<evidence type="ECO:0000259" key="6">
    <source>
        <dbReference type="Pfam" id="PF07980"/>
    </source>
</evidence>
<dbReference type="OrthoDB" id="630434at2"/>
<reference evidence="8 9" key="1">
    <citation type="submission" date="2016-10" db="EMBL/GenBank/DDBJ databases">
        <authorList>
            <person name="de Groot N.N."/>
        </authorList>
    </citation>
    <scope>NUCLEOTIDE SEQUENCE [LARGE SCALE GENOMIC DNA]</scope>
    <source>
        <strain evidence="9">E92,LMG 26720,CCM 7988</strain>
    </source>
</reference>
<dbReference type="InterPro" id="IPR033985">
    <property type="entry name" value="SusD-like_N"/>
</dbReference>
<sequence length="446" mass="49002">MKKRLIYISLLASSLLMGCGNKLDIKPVNDIDASTALTTSGDIEALLVGAYDSMGDGDVLGGNIQRDAELIADNGELSFVGTFTAPREIFRKKLLRDDQQAEDTWFDTYRTINIANNVLANTGVVTAAKKSKVEGEAKFIRGLMYFELIRVYAKTFLDGNPLSNPGVPLVLVPTKQVDGSSFVGRNSVQEVYAQIIKDLTDAEKLLPVSNGFFATKNAAAAILSRVYLMSGDYANARDAADRVIASKVYSLVPGFQDEFNTASNTSEDIFAMQVTAQDGVNSLVTFFASSDKGGRGDIIIEDKHLALYDANDTRNFFYVDGDRFTGKWADPFANVKIARLSEMYLTRAEANFRLGTKVGASPVDDINVVRLRAGVLPASSVTLQSILKERRLELAFEGHWIHDIKRTKTTIIKGTDSYPFNAPNLIFPIPLREINTNNKLVQNEGY</sequence>
<evidence type="ECO:0000256" key="3">
    <source>
        <dbReference type="ARBA" id="ARBA00022729"/>
    </source>
</evidence>
<keyword evidence="3" id="KW-0732">Signal</keyword>
<proteinExistence type="inferred from homology"/>
<dbReference type="PROSITE" id="PS51257">
    <property type="entry name" value="PROKAR_LIPOPROTEIN"/>
    <property type="match status" value="1"/>
</dbReference>
<gene>
    <name evidence="8" type="ORF">SAMN04515674_12343</name>
</gene>
<evidence type="ECO:0000256" key="4">
    <source>
        <dbReference type="ARBA" id="ARBA00023136"/>
    </source>
</evidence>
<dbReference type="InterPro" id="IPR012944">
    <property type="entry name" value="SusD_RagB_dom"/>
</dbReference>
<dbReference type="CDD" id="cd08977">
    <property type="entry name" value="SusD"/>
    <property type="match status" value="1"/>
</dbReference>
<evidence type="ECO:0000256" key="2">
    <source>
        <dbReference type="ARBA" id="ARBA00006275"/>
    </source>
</evidence>
<dbReference type="GO" id="GO:0009279">
    <property type="term" value="C:cell outer membrane"/>
    <property type="evidence" value="ECO:0007669"/>
    <property type="project" value="UniProtKB-SubCell"/>
</dbReference>
<dbReference type="Gene3D" id="1.25.40.390">
    <property type="match status" value="1"/>
</dbReference>
<evidence type="ECO:0000259" key="7">
    <source>
        <dbReference type="Pfam" id="PF14322"/>
    </source>
</evidence>
<dbReference type="RefSeq" id="WP_092019807.1">
    <property type="nucleotide sequence ID" value="NZ_FOXH01000023.1"/>
</dbReference>
<feature type="domain" description="SusD-like N-terminal" evidence="7">
    <location>
        <begin position="37"/>
        <end position="228"/>
    </location>
</feature>
<dbReference type="STRING" id="1079859.SAMN04515674_12343"/>
<keyword evidence="4" id="KW-0472">Membrane</keyword>
<dbReference type="Pfam" id="PF14322">
    <property type="entry name" value="SusD-like_3"/>
    <property type="match status" value="1"/>
</dbReference>
<evidence type="ECO:0000313" key="9">
    <source>
        <dbReference type="Proteomes" id="UP000199306"/>
    </source>
</evidence>
<dbReference type="EMBL" id="FOXH01000023">
    <property type="protein sequence ID" value="SFQ50216.1"/>
    <property type="molecule type" value="Genomic_DNA"/>
</dbReference>